<dbReference type="EMBL" id="CP158165">
    <property type="protein sequence ID" value="XBV28110.1"/>
    <property type="molecule type" value="Genomic_DNA"/>
</dbReference>
<dbReference type="Gene3D" id="3.40.190.10">
    <property type="entry name" value="Periplasmic binding protein-like II"/>
    <property type="match status" value="1"/>
</dbReference>
<dbReference type="PANTHER" id="PTHR43649">
    <property type="entry name" value="ARABINOSE-BINDING PROTEIN-RELATED"/>
    <property type="match status" value="1"/>
</dbReference>
<dbReference type="InterPro" id="IPR006059">
    <property type="entry name" value="SBP"/>
</dbReference>
<proteinExistence type="predicted"/>
<accession>A0AAU7TNT3</accession>
<dbReference type="SUPFAM" id="SSF53850">
    <property type="entry name" value="Periplasmic binding protein-like II"/>
    <property type="match status" value="1"/>
</dbReference>
<dbReference type="Pfam" id="PF13416">
    <property type="entry name" value="SBP_bac_8"/>
    <property type="match status" value="1"/>
</dbReference>
<organism evidence="1">
    <name type="scientific">Kribbella sp. HUAS MG21</name>
    <dbReference type="NCBI Taxonomy" id="3160966"/>
    <lineage>
        <taxon>Bacteria</taxon>
        <taxon>Bacillati</taxon>
        <taxon>Actinomycetota</taxon>
        <taxon>Actinomycetes</taxon>
        <taxon>Propionibacteriales</taxon>
        <taxon>Kribbellaceae</taxon>
        <taxon>Kribbella</taxon>
    </lineage>
</organism>
<dbReference type="InterPro" id="IPR050490">
    <property type="entry name" value="Bact_solute-bd_prot1"/>
</dbReference>
<evidence type="ECO:0000313" key="1">
    <source>
        <dbReference type="EMBL" id="XBV28110.1"/>
    </source>
</evidence>
<name>A0AAU7TNT3_9ACTN</name>
<dbReference type="PANTHER" id="PTHR43649:SF30">
    <property type="entry name" value="ABC TRANSPORTER SUBSTRATE-BINDING PROTEIN"/>
    <property type="match status" value="1"/>
</dbReference>
<sequence>MRRKRFSRREVLAGMGAGLAAAVVPGCSGSDSGRSGVLQVWGGVPAASGPADLVKAFQAKFPQYKVNYTRFVNDDRGNLKLDTALQGGVDIDVYFTYSQSAMALRAGSGLAADLTDRVKADPELQVFLDTEQPRSYIEDGKVKALATAREPYFVLFNEKLRQQAGVELPETWTIEDFRATAKKLTTGSTYGTYSLPDIARIALGPNYWYDGDRSNFGDPHFEQGFRLGRELIADGTAFPWTEVLSRHLDAYQQNSFLGEEFHLWSTAPFNLRYLYDAKKYPHDFKVSFAPPPTVGGKDWNGGSYSNFIMINPRSPKFEAAWAFVKFWLTEGATPMLKGGKLPTLGHVTDEQIVSGMLGKEPDKYFDMDSFRRVVLESEPKLAADTRLAGFPEINLAVKQQRDLCWLGEKDPGAAIREVRRLADAAIARNERKS</sequence>
<protein>
    <submittedName>
        <fullName evidence="1">ABC transporter substrate-binding protein</fullName>
    </submittedName>
</protein>
<dbReference type="AlphaFoldDB" id="A0AAU7TNT3"/>
<reference evidence="1" key="1">
    <citation type="submission" date="2024-06" db="EMBL/GenBank/DDBJ databases">
        <title>Kribbella sp. strain HUAS MG21 genome sequences.</title>
        <authorList>
            <person name="Mo P."/>
        </authorList>
    </citation>
    <scope>NUCLEOTIDE SEQUENCE</scope>
    <source>
        <strain evidence="1">HUAS MG21</strain>
    </source>
</reference>
<dbReference type="InterPro" id="IPR006311">
    <property type="entry name" value="TAT_signal"/>
</dbReference>
<dbReference type="RefSeq" id="WP_350280883.1">
    <property type="nucleotide sequence ID" value="NZ_CP158165.1"/>
</dbReference>
<gene>
    <name evidence="1" type="ORF">ABN611_17140</name>
</gene>
<dbReference type="PROSITE" id="PS51318">
    <property type="entry name" value="TAT"/>
    <property type="match status" value="1"/>
</dbReference>